<dbReference type="Proteomes" id="UP001207228">
    <property type="component" value="Unassembled WGS sequence"/>
</dbReference>
<organism evidence="1 2">
    <name type="scientific">Pontibacter anaerobius</name>
    <dbReference type="NCBI Taxonomy" id="2993940"/>
    <lineage>
        <taxon>Bacteria</taxon>
        <taxon>Pseudomonadati</taxon>
        <taxon>Bacteroidota</taxon>
        <taxon>Cytophagia</taxon>
        <taxon>Cytophagales</taxon>
        <taxon>Hymenobacteraceae</taxon>
        <taxon>Pontibacter</taxon>
    </lineage>
</organism>
<protein>
    <submittedName>
        <fullName evidence="1">DUF2268 domain-containing putative Zn-dependent protease</fullName>
    </submittedName>
</protein>
<evidence type="ECO:0000313" key="2">
    <source>
        <dbReference type="Proteomes" id="UP001207228"/>
    </source>
</evidence>
<dbReference type="GO" id="GO:0006508">
    <property type="term" value="P:proteolysis"/>
    <property type="evidence" value="ECO:0007669"/>
    <property type="project" value="UniProtKB-KW"/>
</dbReference>
<reference evidence="1 2" key="1">
    <citation type="submission" date="2022-11" db="EMBL/GenBank/DDBJ databases">
        <title>The characterization of three novel Bacteroidetes species and genomic analysis of their roles in tidal elemental geochemical cycles.</title>
        <authorList>
            <person name="Ma K.-J."/>
        </authorList>
    </citation>
    <scope>NUCLEOTIDE SEQUENCE [LARGE SCALE GENOMIC DNA]</scope>
    <source>
        <strain evidence="1 2">M82</strain>
    </source>
</reference>
<keyword evidence="2" id="KW-1185">Reference proteome</keyword>
<dbReference type="Pfam" id="PF25594">
    <property type="entry name" value="GldB_lipo"/>
    <property type="match status" value="1"/>
</dbReference>
<sequence length="278" mass="32454">MLIVNKVYKQHQKLWDGCYAMIFGEENSGKFNNKEGMVVWNRKIYAENREFMEQRVRELLKQNVDSILTSSLAGFTSLIGKHKPKAKISIVFVPLQGVKIGGCDQSMFVLDLMDTDYDLNRVLTEGFPHEINHLAYEPTRATDPDRSTALLNTIDEGLACYYTYKYFGGKITKHRAVENMTEEEWDWYMRNEKEIFTKSKPYLLESSEKQTPYSCNCGMHRGKKLFEEAPRTVCYWLGFRIIEFYEKKHGAGSWKDVYELPVREVMAKSGYEDYINSL</sequence>
<proteinExistence type="predicted"/>
<keyword evidence="1" id="KW-0378">Hydrolase</keyword>
<evidence type="ECO:0000313" key="1">
    <source>
        <dbReference type="EMBL" id="MCX2742214.1"/>
    </source>
</evidence>
<name>A0ABT3RK82_9BACT</name>
<dbReference type="EMBL" id="JAPFQO010000024">
    <property type="protein sequence ID" value="MCX2742214.1"/>
    <property type="molecule type" value="Genomic_DNA"/>
</dbReference>
<comment type="caution">
    <text evidence="1">The sequence shown here is derived from an EMBL/GenBank/DDBJ whole genome shotgun (WGS) entry which is preliminary data.</text>
</comment>
<keyword evidence="1" id="KW-0645">Protease</keyword>
<accession>A0ABT3RK82</accession>
<dbReference type="GO" id="GO:0008233">
    <property type="term" value="F:peptidase activity"/>
    <property type="evidence" value="ECO:0007669"/>
    <property type="project" value="UniProtKB-KW"/>
</dbReference>
<gene>
    <name evidence="1" type="ORF">OO017_19850</name>
</gene>
<dbReference type="InterPro" id="IPR019853">
    <property type="entry name" value="GldB-like"/>
</dbReference>
<dbReference type="RefSeq" id="WP_266054448.1">
    <property type="nucleotide sequence ID" value="NZ_JAPFQO010000024.1"/>
</dbReference>